<keyword evidence="10" id="KW-0807">Transducer</keyword>
<dbReference type="InterPro" id="IPR000276">
    <property type="entry name" value="GPCR_Rhodpsn"/>
</dbReference>
<proteinExistence type="predicted"/>
<reference evidence="13 14" key="1">
    <citation type="submission" date="2022-05" db="EMBL/GenBank/DDBJ databases">
        <authorList>
            <consortium name="Genoscope - CEA"/>
            <person name="William W."/>
        </authorList>
    </citation>
    <scope>NUCLEOTIDE SEQUENCE [LARGE SCALE GENOMIC DNA]</scope>
</reference>
<evidence type="ECO:0000256" key="6">
    <source>
        <dbReference type="ARBA" id="ARBA00022989"/>
    </source>
</evidence>
<dbReference type="PROSITE" id="PS50262">
    <property type="entry name" value="G_PROTEIN_RECEP_F1_2"/>
    <property type="match status" value="1"/>
</dbReference>
<dbReference type="EMBL" id="CALNXK010000004">
    <property type="protein sequence ID" value="CAH3036473.1"/>
    <property type="molecule type" value="Genomic_DNA"/>
</dbReference>
<keyword evidence="8 11" id="KW-0472">Membrane</keyword>
<dbReference type="PANTHER" id="PTHR24372:SF77">
    <property type="entry name" value="G-PROTEIN COUPLED RECEPTORS FAMILY 1 PROFILE DOMAIN-CONTAINING PROTEIN"/>
    <property type="match status" value="1"/>
</dbReference>
<organism evidence="13 14">
    <name type="scientific">Porites lobata</name>
    <dbReference type="NCBI Taxonomy" id="104759"/>
    <lineage>
        <taxon>Eukaryota</taxon>
        <taxon>Metazoa</taxon>
        <taxon>Cnidaria</taxon>
        <taxon>Anthozoa</taxon>
        <taxon>Hexacorallia</taxon>
        <taxon>Scleractinia</taxon>
        <taxon>Fungiina</taxon>
        <taxon>Poritidae</taxon>
        <taxon>Porites</taxon>
    </lineage>
</organism>
<comment type="caution">
    <text evidence="13">The sequence shown here is derived from an EMBL/GenBank/DDBJ whole genome shotgun (WGS) entry which is preliminary data.</text>
</comment>
<dbReference type="InterPro" id="IPR001611">
    <property type="entry name" value="Leu-rich_rpt"/>
</dbReference>
<evidence type="ECO:0000256" key="9">
    <source>
        <dbReference type="ARBA" id="ARBA00023170"/>
    </source>
</evidence>
<evidence type="ECO:0000256" key="8">
    <source>
        <dbReference type="ARBA" id="ARBA00023136"/>
    </source>
</evidence>
<keyword evidence="2" id="KW-1003">Cell membrane</keyword>
<dbReference type="InterPro" id="IPR032675">
    <property type="entry name" value="LRR_dom_sf"/>
</dbReference>
<feature type="transmembrane region" description="Helical" evidence="11">
    <location>
        <begin position="349"/>
        <end position="367"/>
    </location>
</feature>
<evidence type="ECO:0000256" key="4">
    <source>
        <dbReference type="ARBA" id="ARBA00022692"/>
    </source>
</evidence>
<keyword evidence="5" id="KW-0677">Repeat</keyword>
<dbReference type="SUPFAM" id="SSF81321">
    <property type="entry name" value="Family A G protein-coupled receptor-like"/>
    <property type="match status" value="1"/>
</dbReference>
<feature type="transmembrane region" description="Helical" evidence="11">
    <location>
        <begin position="568"/>
        <end position="593"/>
    </location>
</feature>
<evidence type="ECO:0000256" key="5">
    <source>
        <dbReference type="ARBA" id="ARBA00022737"/>
    </source>
</evidence>
<keyword evidence="3" id="KW-0433">Leucine-rich repeat</keyword>
<evidence type="ECO:0000256" key="1">
    <source>
        <dbReference type="ARBA" id="ARBA00004651"/>
    </source>
</evidence>
<protein>
    <recommendedName>
        <fullName evidence="12">G-protein coupled receptors family 1 profile domain-containing protein</fullName>
    </recommendedName>
</protein>
<keyword evidence="14" id="KW-1185">Reference proteome</keyword>
<feature type="transmembrane region" description="Helical" evidence="11">
    <location>
        <begin position="314"/>
        <end position="337"/>
    </location>
</feature>
<evidence type="ECO:0000313" key="14">
    <source>
        <dbReference type="Proteomes" id="UP001159405"/>
    </source>
</evidence>
<dbReference type="Proteomes" id="UP001159405">
    <property type="component" value="Unassembled WGS sequence"/>
</dbReference>
<dbReference type="InterPro" id="IPR003591">
    <property type="entry name" value="Leu-rich_rpt_typical-subtyp"/>
</dbReference>
<dbReference type="Gene3D" id="3.80.10.10">
    <property type="entry name" value="Ribonuclease Inhibitor"/>
    <property type="match status" value="1"/>
</dbReference>
<feature type="transmembrane region" description="Helical" evidence="11">
    <location>
        <begin position="437"/>
        <end position="461"/>
    </location>
</feature>
<evidence type="ECO:0000313" key="13">
    <source>
        <dbReference type="EMBL" id="CAH3036473.1"/>
    </source>
</evidence>
<feature type="transmembrane region" description="Helical" evidence="11">
    <location>
        <begin position="526"/>
        <end position="548"/>
    </location>
</feature>
<dbReference type="PANTHER" id="PTHR24372">
    <property type="entry name" value="GLYCOPROTEIN HORMONE RECEPTOR"/>
    <property type="match status" value="1"/>
</dbReference>
<comment type="subcellular location">
    <subcellularLocation>
        <location evidence="1">Cell membrane</location>
        <topology evidence="1">Multi-pass membrane protein</topology>
    </subcellularLocation>
</comment>
<evidence type="ECO:0000256" key="7">
    <source>
        <dbReference type="ARBA" id="ARBA00023040"/>
    </source>
</evidence>
<feature type="transmembrane region" description="Helical" evidence="11">
    <location>
        <begin position="481"/>
        <end position="506"/>
    </location>
</feature>
<evidence type="ECO:0000256" key="11">
    <source>
        <dbReference type="SAM" id="Phobius"/>
    </source>
</evidence>
<sequence>MADKRSNQRCQRYAIYISSIKRNNHKLLSTDGKSYFVSTAKSYWCRQHACLLQLDFKEVTKAIPAIRVLCLFQRRHALDGSVSYFRYCVTNSSDSPTVHPNQTDDVDSRCHGKFSPRGLWDATCQLNGSLGPPAPLVFFDSLDLSRNRLEHVPTEFLSNQSQLTNLSLAHNNISSIGNGDFGTLSKLKILDLSFNPLQIWEGDVISQLPNLVTLHVTGSNWIPESNILTISSLKTIEGVTWSQKCANCTLINLKKRNMSVPFTPNVNRGDPADNFVEHGFYPFCSKYQTQCAPKSIKYPSVAEIRKKVSLPENLFYASYPMGTIAILLNLIIFSTILSSRTLRKSTAMLLIANMALCDLLTGIYSVIIGDLNIFHYLSKHRPGEKLLIGGGVLCPLATAMFTSSQCVAAVTSLLLTVEKYCSIVHCMNPVHRLSKKVAAFLILLFWLFSLGYALAPMFGVVDLFFSATLMCSVPVGKSTEMFLVNFGILMALYIANVPLYVGIFQFVHRSDAHLGIRRETAILRKIALVVGTNFVLLLTPMILIITLVPVENIHNFIDLSNDRDNKLLFVFGFWFPSACFGLNACINPLLCAFRQGQFVKQIRRALDFRLLPHLNVAFFSRRHNGGIPSVSQLSSSSSQVVLYRITHYQN</sequence>
<keyword evidence="7" id="KW-0297">G-protein coupled receptor</keyword>
<dbReference type="Pfam" id="PF00001">
    <property type="entry name" value="7tm_1"/>
    <property type="match status" value="1"/>
</dbReference>
<keyword evidence="9" id="KW-0675">Receptor</keyword>
<evidence type="ECO:0000259" key="12">
    <source>
        <dbReference type="PROSITE" id="PS50262"/>
    </source>
</evidence>
<name>A0ABN8MXC8_9CNID</name>
<evidence type="ECO:0000256" key="10">
    <source>
        <dbReference type="ARBA" id="ARBA00023224"/>
    </source>
</evidence>
<accession>A0ABN8MXC8</accession>
<feature type="transmembrane region" description="Helical" evidence="11">
    <location>
        <begin position="387"/>
        <end position="416"/>
    </location>
</feature>
<dbReference type="InterPro" id="IPR017452">
    <property type="entry name" value="GPCR_Rhodpsn_7TM"/>
</dbReference>
<evidence type="ECO:0000256" key="2">
    <source>
        <dbReference type="ARBA" id="ARBA00022475"/>
    </source>
</evidence>
<dbReference type="SMART" id="SM00369">
    <property type="entry name" value="LRR_TYP"/>
    <property type="match status" value="3"/>
</dbReference>
<dbReference type="Gene3D" id="1.20.1070.10">
    <property type="entry name" value="Rhodopsin 7-helix transmembrane proteins"/>
    <property type="match status" value="1"/>
</dbReference>
<keyword evidence="4 11" id="KW-0812">Transmembrane</keyword>
<dbReference type="PROSITE" id="PS51450">
    <property type="entry name" value="LRR"/>
    <property type="match status" value="1"/>
</dbReference>
<dbReference type="SUPFAM" id="SSF52058">
    <property type="entry name" value="L domain-like"/>
    <property type="match status" value="1"/>
</dbReference>
<evidence type="ECO:0000256" key="3">
    <source>
        <dbReference type="ARBA" id="ARBA00022614"/>
    </source>
</evidence>
<gene>
    <name evidence="13" type="ORF">PLOB_00030996</name>
</gene>
<feature type="domain" description="G-protein coupled receptors family 1 profile" evidence="12">
    <location>
        <begin position="328"/>
        <end position="591"/>
    </location>
</feature>
<dbReference type="Pfam" id="PF13855">
    <property type="entry name" value="LRR_8"/>
    <property type="match status" value="1"/>
</dbReference>
<keyword evidence="6 11" id="KW-1133">Transmembrane helix</keyword>